<feature type="signal peptide" evidence="1">
    <location>
        <begin position="1"/>
        <end position="16"/>
    </location>
</feature>
<evidence type="ECO:0008006" key="4">
    <source>
        <dbReference type="Google" id="ProtNLM"/>
    </source>
</evidence>
<name>A0A0D2PPV3_HYPSF</name>
<dbReference type="CDD" id="cd22209">
    <property type="entry name" value="EMC10"/>
    <property type="match status" value="1"/>
</dbReference>
<dbReference type="OMA" id="YWMYIAI"/>
<keyword evidence="3" id="KW-1185">Reference proteome</keyword>
<dbReference type="EMBL" id="KN817518">
    <property type="protein sequence ID" value="KJA30156.1"/>
    <property type="molecule type" value="Genomic_DNA"/>
</dbReference>
<dbReference type="OrthoDB" id="1894652at2759"/>
<evidence type="ECO:0000313" key="2">
    <source>
        <dbReference type="EMBL" id="KJA30156.1"/>
    </source>
</evidence>
<dbReference type="STRING" id="945553.A0A0D2PPV3"/>
<feature type="chain" id="PRO_5002249076" description="ER membrane protein complex subunit 10" evidence="1">
    <location>
        <begin position="17"/>
        <end position="249"/>
    </location>
</feature>
<evidence type="ECO:0000256" key="1">
    <source>
        <dbReference type="SAM" id="SignalP"/>
    </source>
</evidence>
<dbReference type="AlphaFoldDB" id="A0A0D2PPV3"/>
<keyword evidence="1" id="KW-0732">Signal</keyword>
<dbReference type="Proteomes" id="UP000054270">
    <property type="component" value="Unassembled WGS sequence"/>
</dbReference>
<sequence>MRVLAVVTALFSTALASNYVIHHRIFHPSLPLQPYRQRGYVSTESLIPTFVPSSDLTEDFNDFFEVIKLVESPSDTLYQVALQNEGESSESLWDFSSVKACYLSKATSETILLYLTSGQDPKSFALDYFVSPIAHDGSCPISKSQNIISPTSALRSFAKKARNLNSTVIFRGTESPSLPELKAPPPLTPGGEIVKPLPEKNFLQKYWMYIGAVLLVIRKSLVASSVNLISAKFSTVVSGGAEEEPAKKK</sequence>
<organism evidence="2 3">
    <name type="scientific">Hypholoma sublateritium (strain FD-334 SS-4)</name>
    <dbReference type="NCBI Taxonomy" id="945553"/>
    <lineage>
        <taxon>Eukaryota</taxon>
        <taxon>Fungi</taxon>
        <taxon>Dikarya</taxon>
        <taxon>Basidiomycota</taxon>
        <taxon>Agaricomycotina</taxon>
        <taxon>Agaricomycetes</taxon>
        <taxon>Agaricomycetidae</taxon>
        <taxon>Agaricales</taxon>
        <taxon>Agaricineae</taxon>
        <taxon>Strophariaceae</taxon>
        <taxon>Hypholoma</taxon>
    </lineage>
</organism>
<accession>A0A0D2PPV3</accession>
<reference evidence="3" key="1">
    <citation type="submission" date="2014-04" db="EMBL/GenBank/DDBJ databases">
        <title>Evolutionary Origins and Diversification of the Mycorrhizal Mutualists.</title>
        <authorList>
            <consortium name="DOE Joint Genome Institute"/>
            <consortium name="Mycorrhizal Genomics Consortium"/>
            <person name="Kohler A."/>
            <person name="Kuo A."/>
            <person name="Nagy L.G."/>
            <person name="Floudas D."/>
            <person name="Copeland A."/>
            <person name="Barry K.W."/>
            <person name="Cichocki N."/>
            <person name="Veneault-Fourrey C."/>
            <person name="LaButti K."/>
            <person name="Lindquist E.A."/>
            <person name="Lipzen A."/>
            <person name="Lundell T."/>
            <person name="Morin E."/>
            <person name="Murat C."/>
            <person name="Riley R."/>
            <person name="Ohm R."/>
            <person name="Sun H."/>
            <person name="Tunlid A."/>
            <person name="Henrissat B."/>
            <person name="Grigoriev I.V."/>
            <person name="Hibbett D.S."/>
            <person name="Martin F."/>
        </authorList>
    </citation>
    <scope>NUCLEOTIDE SEQUENCE [LARGE SCALE GENOMIC DNA]</scope>
    <source>
        <strain evidence="3">FD-334 SS-4</strain>
    </source>
</reference>
<gene>
    <name evidence="2" type="ORF">HYPSUDRAFT_175401</name>
</gene>
<proteinExistence type="predicted"/>
<protein>
    <recommendedName>
        <fullName evidence="4">ER membrane protein complex subunit 10</fullName>
    </recommendedName>
</protein>
<evidence type="ECO:0000313" key="3">
    <source>
        <dbReference type="Proteomes" id="UP000054270"/>
    </source>
</evidence>